<proteinExistence type="predicted"/>
<keyword evidence="6" id="KW-1185">Reference proteome</keyword>
<dbReference type="Proteomes" id="UP001213681">
    <property type="component" value="Unassembled WGS sequence"/>
</dbReference>
<dbReference type="InterPro" id="IPR002938">
    <property type="entry name" value="FAD-bd"/>
</dbReference>
<reference evidence="5" key="1">
    <citation type="submission" date="2022-12" db="EMBL/GenBank/DDBJ databases">
        <authorList>
            <person name="Petersen C."/>
        </authorList>
    </citation>
    <scope>NUCLEOTIDE SEQUENCE</scope>
    <source>
        <strain evidence="5">IBT 16125</strain>
    </source>
</reference>
<dbReference type="Gene3D" id="3.50.50.60">
    <property type="entry name" value="FAD/NAD(P)-binding domain"/>
    <property type="match status" value="1"/>
</dbReference>
<keyword evidence="2" id="KW-0274">FAD</keyword>
<evidence type="ECO:0000259" key="4">
    <source>
        <dbReference type="Pfam" id="PF01494"/>
    </source>
</evidence>
<dbReference type="GO" id="GO:0016491">
    <property type="term" value="F:oxidoreductase activity"/>
    <property type="evidence" value="ECO:0007669"/>
    <property type="project" value="UniProtKB-KW"/>
</dbReference>
<dbReference type="EMBL" id="JAPVEA010000002">
    <property type="protein sequence ID" value="KAJ5462106.1"/>
    <property type="molecule type" value="Genomic_DNA"/>
</dbReference>
<gene>
    <name evidence="5" type="ORF">N7458_003658</name>
</gene>
<sequence>MFRIAIVGGGIGGLFAALSIKHHCGLNDIHIDIYEQAPEYREIGAGLGLLEEALKIAGDRQGVWLSFRRYDTGSEVHTVRTPTEGNTAPLPMHRAEFLEILIQAIESRDAATLHTNKHCQTLEDHGHKMSITFKDGTITAADLVIGADGIHSAVRSHYVNDSAQYGGMVVYRGLCDIDKIRNAWTLPTFSALFMAPGKHFLTFPISNSKILNVVGFVTTPWEKLENTTESWTLASEKAVVKEEFKDFTAAVQAVTENMDTNPLKWILFGRKSSPEWIFSGGKVALLCDAAHAMCPHQARAYPMARVYPRA</sequence>
<name>A0AAD6CF76_9EURO</name>
<dbReference type="SUPFAM" id="SSF54373">
    <property type="entry name" value="FAD-linked reductases, C-terminal domain"/>
    <property type="match status" value="1"/>
</dbReference>
<dbReference type="GO" id="GO:0071949">
    <property type="term" value="F:FAD binding"/>
    <property type="evidence" value="ECO:0007669"/>
    <property type="project" value="InterPro"/>
</dbReference>
<reference evidence="5" key="2">
    <citation type="journal article" date="2023" name="IMA Fungus">
        <title>Comparative genomic study of the Penicillium genus elucidates a diverse pangenome and 15 lateral gene transfer events.</title>
        <authorList>
            <person name="Petersen C."/>
            <person name="Sorensen T."/>
            <person name="Nielsen M.R."/>
            <person name="Sondergaard T.E."/>
            <person name="Sorensen J.L."/>
            <person name="Fitzpatrick D.A."/>
            <person name="Frisvad J.C."/>
            <person name="Nielsen K.L."/>
        </authorList>
    </citation>
    <scope>NUCLEOTIDE SEQUENCE</scope>
    <source>
        <strain evidence="5">IBT 16125</strain>
    </source>
</reference>
<feature type="domain" description="FAD-binding" evidence="4">
    <location>
        <begin position="4"/>
        <end position="298"/>
    </location>
</feature>
<dbReference type="SUPFAM" id="SSF51905">
    <property type="entry name" value="FAD/NAD(P)-binding domain"/>
    <property type="match status" value="1"/>
</dbReference>
<dbReference type="AlphaFoldDB" id="A0AAD6CF76"/>
<dbReference type="Pfam" id="PF01494">
    <property type="entry name" value="FAD_binding_3"/>
    <property type="match status" value="1"/>
</dbReference>
<dbReference type="PANTHER" id="PTHR46720">
    <property type="entry name" value="HYDROXYLASE, PUTATIVE (AFU_ORTHOLOGUE AFUA_3G01460)-RELATED"/>
    <property type="match status" value="1"/>
</dbReference>
<dbReference type="PRINTS" id="PR00420">
    <property type="entry name" value="RNGMNOXGNASE"/>
</dbReference>
<evidence type="ECO:0000313" key="6">
    <source>
        <dbReference type="Proteomes" id="UP001213681"/>
    </source>
</evidence>
<dbReference type="RefSeq" id="XP_056771148.1">
    <property type="nucleotide sequence ID" value="XM_056907041.1"/>
</dbReference>
<evidence type="ECO:0000256" key="3">
    <source>
        <dbReference type="ARBA" id="ARBA00023002"/>
    </source>
</evidence>
<dbReference type="GO" id="GO:0044550">
    <property type="term" value="P:secondary metabolite biosynthetic process"/>
    <property type="evidence" value="ECO:0007669"/>
    <property type="project" value="TreeGrafter"/>
</dbReference>
<protein>
    <recommendedName>
        <fullName evidence="4">FAD-binding domain-containing protein</fullName>
    </recommendedName>
</protein>
<keyword evidence="1" id="KW-0285">Flavoprotein</keyword>
<keyword evidence="3" id="KW-0560">Oxidoreductase</keyword>
<evidence type="ECO:0000256" key="1">
    <source>
        <dbReference type="ARBA" id="ARBA00022630"/>
    </source>
</evidence>
<organism evidence="5 6">
    <name type="scientific">Penicillium daleae</name>
    <dbReference type="NCBI Taxonomy" id="63821"/>
    <lineage>
        <taxon>Eukaryota</taxon>
        <taxon>Fungi</taxon>
        <taxon>Dikarya</taxon>
        <taxon>Ascomycota</taxon>
        <taxon>Pezizomycotina</taxon>
        <taxon>Eurotiomycetes</taxon>
        <taxon>Eurotiomycetidae</taxon>
        <taxon>Eurotiales</taxon>
        <taxon>Aspergillaceae</taxon>
        <taxon>Penicillium</taxon>
    </lineage>
</organism>
<evidence type="ECO:0000256" key="2">
    <source>
        <dbReference type="ARBA" id="ARBA00022827"/>
    </source>
</evidence>
<dbReference type="InterPro" id="IPR051104">
    <property type="entry name" value="FAD_monoxygenase"/>
</dbReference>
<evidence type="ECO:0000313" key="5">
    <source>
        <dbReference type="EMBL" id="KAJ5462106.1"/>
    </source>
</evidence>
<dbReference type="InterPro" id="IPR036188">
    <property type="entry name" value="FAD/NAD-bd_sf"/>
</dbReference>
<dbReference type="GeneID" id="81597284"/>
<accession>A0AAD6CF76</accession>
<dbReference type="PANTHER" id="PTHR46720:SF3">
    <property type="entry name" value="FAD-BINDING DOMAIN-CONTAINING PROTEIN-RELATED"/>
    <property type="match status" value="1"/>
</dbReference>
<comment type="caution">
    <text evidence="5">The sequence shown here is derived from an EMBL/GenBank/DDBJ whole genome shotgun (WGS) entry which is preliminary data.</text>
</comment>